<sequence length="327" mass="37526">KNRRFDDALVQLEKAIKLYPENPEAWYLYGQLNGQLKNYDKMIEAFKKSESLGNQYILQITNDRQRFFAQSYNDGVKDYQNYAKLLESDPEKAKETMKSAINNFRVANEINPTYQAARMVGICYQVLNDKEKAIEAYSKLTQAYPDSAEAYSDLGSLYFFTQKYDKAIESLNKSLELDSANANAYTLLAQTYDFKKDTKNAIKAYRKAIQLNPEEKALPFNLGLLLVNTANAKDTSPEDKKALLNESIEMFTRVLEIDPEFKEAYQLKGQSELLLEKYEDARDTLSEGVEYFPDDANMWYNLGVAYAHTNQKKKAEDAFAKAEKLGN</sequence>
<dbReference type="PROSITE" id="PS50293">
    <property type="entry name" value="TPR_REGION"/>
    <property type="match status" value="3"/>
</dbReference>
<feature type="repeat" description="TPR" evidence="3">
    <location>
        <begin position="182"/>
        <end position="215"/>
    </location>
</feature>
<comment type="caution">
    <text evidence="4">The sequence shown here is derived from an EMBL/GenBank/DDBJ whole genome shotgun (WGS) entry which is preliminary data.</text>
</comment>
<dbReference type="InterPro" id="IPR006597">
    <property type="entry name" value="Sel1-like"/>
</dbReference>
<feature type="non-terminal residue" evidence="4">
    <location>
        <position position="1"/>
    </location>
</feature>
<feature type="repeat" description="TPR" evidence="3">
    <location>
        <begin position="114"/>
        <end position="147"/>
    </location>
</feature>
<dbReference type="InterPro" id="IPR050498">
    <property type="entry name" value="Ycf3"/>
</dbReference>
<dbReference type="PANTHER" id="PTHR44858:SF1">
    <property type="entry name" value="UDP-N-ACETYLGLUCOSAMINE--PEPTIDE N-ACETYLGLUCOSAMINYLTRANSFERASE SPINDLY-RELATED"/>
    <property type="match status" value="1"/>
</dbReference>
<reference evidence="4" key="1">
    <citation type="journal article" date="2020" name="mSystems">
        <title>Genome- and Community-Level Interaction Insights into Carbon Utilization and Element Cycling Functions of Hydrothermarchaeota in Hydrothermal Sediment.</title>
        <authorList>
            <person name="Zhou Z."/>
            <person name="Liu Y."/>
            <person name="Xu W."/>
            <person name="Pan J."/>
            <person name="Luo Z.H."/>
            <person name="Li M."/>
        </authorList>
    </citation>
    <scope>NUCLEOTIDE SEQUENCE [LARGE SCALE GENOMIC DNA]</scope>
    <source>
        <strain evidence="4">HyVt-460</strain>
    </source>
</reference>
<feature type="repeat" description="TPR" evidence="3">
    <location>
        <begin position="148"/>
        <end position="181"/>
    </location>
</feature>
<dbReference type="Pfam" id="PF13424">
    <property type="entry name" value="TPR_12"/>
    <property type="match status" value="1"/>
</dbReference>
<dbReference type="EMBL" id="DRLI01000073">
    <property type="protein sequence ID" value="HHM01763.1"/>
    <property type="molecule type" value="Genomic_DNA"/>
</dbReference>
<name>A0A7V5VEJ0_CALAY</name>
<evidence type="ECO:0000313" key="4">
    <source>
        <dbReference type="EMBL" id="HHM01763.1"/>
    </source>
</evidence>
<evidence type="ECO:0000256" key="1">
    <source>
        <dbReference type="ARBA" id="ARBA00022737"/>
    </source>
</evidence>
<protein>
    <submittedName>
        <fullName evidence="4">Tetratricopeptide repeat protein</fullName>
    </submittedName>
</protein>
<dbReference type="InterPro" id="IPR011990">
    <property type="entry name" value="TPR-like_helical_dom_sf"/>
</dbReference>
<dbReference type="SMART" id="SM00028">
    <property type="entry name" value="TPR"/>
    <property type="match status" value="6"/>
</dbReference>
<dbReference type="PROSITE" id="PS50005">
    <property type="entry name" value="TPR"/>
    <property type="match status" value="3"/>
</dbReference>
<dbReference type="AlphaFoldDB" id="A0A7V5VEJ0"/>
<keyword evidence="2 3" id="KW-0802">TPR repeat</keyword>
<dbReference type="SMART" id="SM00671">
    <property type="entry name" value="SEL1"/>
    <property type="match status" value="4"/>
</dbReference>
<gene>
    <name evidence="4" type="ORF">ENJ15_02030</name>
</gene>
<dbReference type="InterPro" id="IPR019734">
    <property type="entry name" value="TPR_rpt"/>
</dbReference>
<evidence type="ECO:0000256" key="2">
    <source>
        <dbReference type="ARBA" id="ARBA00022803"/>
    </source>
</evidence>
<organism evidence="4">
    <name type="scientific">Caldithrix abyssi</name>
    <dbReference type="NCBI Taxonomy" id="187145"/>
    <lineage>
        <taxon>Bacteria</taxon>
        <taxon>Pseudomonadati</taxon>
        <taxon>Calditrichota</taxon>
        <taxon>Calditrichia</taxon>
        <taxon>Calditrichales</taxon>
        <taxon>Calditrichaceae</taxon>
        <taxon>Caldithrix</taxon>
    </lineage>
</organism>
<proteinExistence type="predicted"/>
<evidence type="ECO:0000256" key="3">
    <source>
        <dbReference type="PROSITE-ProRule" id="PRU00339"/>
    </source>
</evidence>
<accession>A0A7V5VEJ0</accession>
<dbReference type="Proteomes" id="UP000885771">
    <property type="component" value="Unassembled WGS sequence"/>
</dbReference>
<keyword evidence="1" id="KW-0677">Repeat</keyword>
<dbReference type="PANTHER" id="PTHR44858">
    <property type="entry name" value="TETRATRICOPEPTIDE REPEAT PROTEIN 6"/>
    <property type="match status" value="1"/>
</dbReference>
<dbReference type="SUPFAM" id="SSF48452">
    <property type="entry name" value="TPR-like"/>
    <property type="match status" value="1"/>
</dbReference>
<dbReference type="Pfam" id="PF13432">
    <property type="entry name" value="TPR_16"/>
    <property type="match status" value="2"/>
</dbReference>
<dbReference type="Gene3D" id="1.25.40.10">
    <property type="entry name" value="Tetratricopeptide repeat domain"/>
    <property type="match status" value="3"/>
</dbReference>